<dbReference type="InterPro" id="IPR002846">
    <property type="entry name" value="NRD"/>
</dbReference>
<dbReference type="Pfam" id="PF01995">
    <property type="entry name" value="NRD1_2"/>
    <property type="match status" value="1"/>
</dbReference>
<accession>A0A6B0SD48</accession>
<dbReference type="PANTHER" id="PTHR41964:SF1">
    <property type="entry name" value="GLOBAL NITROGEN REGULATOR NRPR"/>
    <property type="match status" value="1"/>
</dbReference>
<dbReference type="SUPFAM" id="SSF46785">
    <property type="entry name" value="Winged helix' DNA-binding domain"/>
    <property type="match status" value="1"/>
</dbReference>
<proteinExistence type="predicted"/>
<feature type="domain" description="Ribonuclease R winged-helix" evidence="2">
    <location>
        <begin position="12"/>
        <end position="74"/>
    </location>
</feature>
<name>A0A6B0SD48_9EURY</name>
<dbReference type="OrthoDB" id="358798at2157"/>
<keyword evidence="4" id="KW-1185">Reference proteome</keyword>
<organism evidence="3 4">
    <name type="scientific">Halobacterium bonnevillei</name>
    <dbReference type="NCBI Taxonomy" id="2692200"/>
    <lineage>
        <taxon>Archaea</taxon>
        <taxon>Methanobacteriati</taxon>
        <taxon>Methanobacteriota</taxon>
        <taxon>Stenosarchaea group</taxon>
        <taxon>Halobacteria</taxon>
        <taxon>Halobacteriales</taxon>
        <taxon>Halobacteriaceae</taxon>
        <taxon>Halobacterium</taxon>
    </lineage>
</organism>
<evidence type="ECO:0000313" key="4">
    <source>
        <dbReference type="Proteomes" id="UP000471521"/>
    </source>
</evidence>
<evidence type="ECO:0000259" key="2">
    <source>
        <dbReference type="Pfam" id="PF08461"/>
    </source>
</evidence>
<evidence type="ECO:0000313" key="3">
    <source>
        <dbReference type="EMBL" id="MXR19665.1"/>
    </source>
</evidence>
<dbReference type="Proteomes" id="UP000471521">
    <property type="component" value="Unassembled WGS sequence"/>
</dbReference>
<reference evidence="3 4" key="1">
    <citation type="submission" date="2019-12" db="EMBL/GenBank/DDBJ databases">
        <title>Isolation and characterization of three novel carbon monoxide-oxidizing members of Halobacteria from salione crusts and soils.</title>
        <authorList>
            <person name="Myers M.R."/>
            <person name="King G.M."/>
        </authorList>
    </citation>
    <scope>NUCLEOTIDE SEQUENCE [LARGE SCALE GENOMIC DNA]</scope>
    <source>
        <strain evidence="3 4">PCN9</strain>
    </source>
</reference>
<dbReference type="InterPro" id="IPR038982">
    <property type="entry name" value="NrpR"/>
</dbReference>
<dbReference type="InterPro" id="IPR013668">
    <property type="entry name" value="RNase_R_HTH_12"/>
</dbReference>
<feature type="domain" description="NrpR regulatory" evidence="1">
    <location>
        <begin position="86"/>
        <end position="185"/>
    </location>
</feature>
<dbReference type="EMBL" id="WUUU01000011">
    <property type="protein sequence ID" value="MXR19665.1"/>
    <property type="molecule type" value="Genomic_DNA"/>
</dbReference>
<protein>
    <submittedName>
        <fullName evidence="3">DUF128 domain-containing protein</fullName>
    </submittedName>
</protein>
<gene>
    <name evidence="3" type="ORF">GRX66_03245</name>
</gene>
<dbReference type="InterPro" id="IPR036390">
    <property type="entry name" value="WH_DNA-bd_sf"/>
</dbReference>
<comment type="caution">
    <text evidence="3">The sequence shown here is derived from an EMBL/GenBank/DDBJ whole genome shotgun (WGS) entry which is preliminary data.</text>
</comment>
<dbReference type="Pfam" id="PF08461">
    <property type="entry name" value="WHD_RNase_R"/>
    <property type="match status" value="1"/>
</dbReference>
<evidence type="ECO:0000259" key="1">
    <source>
        <dbReference type="Pfam" id="PF01995"/>
    </source>
</evidence>
<dbReference type="PANTHER" id="PTHR41964">
    <property type="entry name" value="GLOBAL NITROGEN REGULATOR NRPR"/>
    <property type="match status" value="1"/>
</dbReference>
<dbReference type="RefSeq" id="WP_159525244.1">
    <property type="nucleotide sequence ID" value="NZ_WUUU01000011.1"/>
</dbReference>
<sequence length="366" mass="39692">MGNELDRRTYDILRLVERHGPIGSIQLVELMQLRGYDIKDRTIRLKLSELDDVGLTEKVPGKGRRLTRAGREELEQGDVRGRLEQVRAEIATLTSRVSYDPVEDAGVLVASGAFIDEDDVEAAVSLVERLDALPLGPVPVSLEESSDTEPGDYRLLAPSSITLDGVLLSHGVNANLLTAGVLEYEPTASSAESDDECVDEAVADDPVDGSTEYVAVPGSESRGGRIVRYVDVINGEGSSIDVISLLVEAGRSNVRPLLEDGDSGLLIGDDREFPINRFEEARDLTIATRDALGGVFDFRRPREDETVSNGTLAWAFGTLTYCGTGELALAALYEYGLTEDWETLYGTIERNRLGPIAAPRPAALDD</sequence>
<dbReference type="AlphaFoldDB" id="A0A6B0SD48"/>